<dbReference type="GO" id="GO:0000455">
    <property type="term" value="P:enzyme-directed rRNA pseudouridine synthesis"/>
    <property type="evidence" value="ECO:0007669"/>
    <property type="project" value="TreeGrafter"/>
</dbReference>
<dbReference type="GO" id="GO:0140098">
    <property type="term" value="F:catalytic activity, acting on RNA"/>
    <property type="evidence" value="ECO:0007669"/>
    <property type="project" value="UniProtKB-ARBA"/>
</dbReference>
<name>A0A4Y7RVH3_9FIRM</name>
<dbReference type="PROSITE" id="PS01129">
    <property type="entry name" value="PSI_RLU"/>
    <property type="match status" value="1"/>
</dbReference>
<comment type="function">
    <text evidence="5">Responsible for synthesis of pseudouridine from uracil.</text>
</comment>
<sequence>MKLNHQVAAEEAGRTAEKIIRDRMGLSRSMIRKLKRLSGVLVNGESVYLNKRLREGDSLSVDLRLPVCTDAPPQPIPLNIVFEDGHLLVIDKPENLLVHPLKHEPENTLANAVLYHYLQHDTEPVFRPVTRLDRNTTGLVVVAKNAHAGFRLARQLAAGDLWREYYAVVHGLLKPENGSIDLPIGRVGGSNVKHTVCPGGRPALTYYQVDKYLAGATLVKLRLATGRTHQIRVHLSHIGHPLAGDTLYGGRLEGIARQALHCARIGFRHPITGEVLDFAAPLPEDMRRLLKI</sequence>
<gene>
    <name evidence="7" type="primary">rluD_1</name>
    <name evidence="7" type="ORF">Pmgp_00656</name>
</gene>
<dbReference type="SUPFAM" id="SSF55120">
    <property type="entry name" value="Pseudouridine synthase"/>
    <property type="match status" value="1"/>
</dbReference>
<dbReference type="InterPro" id="IPR006224">
    <property type="entry name" value="PsdUridine_synth_RluA-like_CS"/>
</dbReference>
<evidence type="ECO:0000256" key="1">
    <source>
        <dbReference type="ARBA" id="ARBA00000073"/>
    </source>
</evidence>
<dbReference type="OrthoDB" id="9807829at2"/>
<feature type="active site" evidence="3">
    <location>
        <position position="133"/>
    </location>
</feature>
<keyword evidence="8" id="KW-1185">Reference proteome</keyword>
<dbReference type="RefSeq" id="WP_134212536.1">
    <property type="nucleotide sequence ID" value="NZ_QFFZ01000004.1"/>
</dbReference>
<dbReference type="GO" id="GO:0003723">
    <property type="term" value="F:RNA binding"/>
    <property type="evidence" value="ECO:0007669"/>
    <property type="project" value="UniProtKB-KW"/>
</dbReference>
<dbReference type="InterPro" id="IPR020103">
    <property type="entry name" value="PsdUridine_synth_cat_dom_sf"/>
</dbReference>
<dbReference type="CDD" id="cd02869">
    <property type="entry name" value="PseudoU_synth_RluA_like"/>
    <property type="match status" value="1"/>
</dbReference>
<dbReference type="InterPro" id="IPR006225">
    <property type="entry name" value="PsdUridine_synth_RluC/D"/>
</dbReference>
<evidence type="ECO:0000256" key="3">
    <source>
        <dbReference type="PIRSR" id="PIRSR606225-1"/>
    </source>
</evidence>
<dbReference type="GO" id="GO:0009982">
    <property type="term" value="F:pseudouridine synthase activity"/>
    <property type="evidence" value="ECO:0007669"/>
    <property type="project" value="InterPro"/>
</dbReference>
<evidence type="ECO:0000256" key="5">
    <source>
        <dbReference type="RuleBase" id="RU362028"/>
    </source>
</evidence>
<evidence type="ECO:0000256" key="2">
    <source>
        <dbReference type="ARBA" id="ARBA00010876"/>
    </source>
</evidence>
<comment type="caution">
    <text evidence="7">The sequence shown here is derived from an EMBL/GenBank/DDBJ whole genome shotgun (WGS) entry which is preliminary data.</text>
</comment>
<dbReference type="Pfam" id="PF00849">
    <property type="entry name" value="PseudoU_synth_2"/>
    <property type="match status" value="1"/>
</dbReference>
<evidence type="ECO:0000313" key="8">
    <source>
        <dbReference type="Proteomes" id="UP000297597"/>
    </source>
</evidence>
<dbReference type="PANTHER" id="PTHR21600:SF35">
    <property type="entry name" value="PSEUDOURIDINE SYNTHASE"/>
    <property type="match status" value="1"/>
</dbReference>
<comment type="catalytic activity">
    <reaction evidence="1 5">
        <text>a uridine in RNA = a pseudouridine in RNA</text>
        <dbReference type="Rhea" id="RHEA:48348"/>
        <dbReference type="Rhea" id="RHEA-COMP:12068"/>
        <dbReference type="Rhea" id="RHEA-COMP:12069"/>
        <dbReference type="ChEBI" id="CHEBI:65314"/>
        <dbReference type="ChEBI" id="CHEBI:65315"/>
    </reaction>
</comment>
<comment type="similarity">
    <text evidence="2 5">Belongs to the pseudouridine synthase RluA family.</text>
</comment>
<dbReference type="CDD" id="cd00165">
    <property type="entry name" value="S4"/>
    <property type="match status" value="1"/>
</dbReference>
<evidence type="ECO:0000256" key="4">
    <source>
        <dbReference type="PROSITE-ProRule" id="PRU00182"/>
    </source>
</evidence>
<feature type="domain" description="Pseudouridine synthase RsuA/RluA-like" evidence="6">
    <location>
        <begin position="86"/>
        <end position="237"/>
    </location>
</feature>
<evidence type="ECO:0000313" key="7">
    <source>
        <dbReference type="EMBL" id="TEB13018.1"/>
    </source>
</evidence>
<dbReference type="EMBL" id="QFFZ01000004">
    <property type="protein sequence ID" value="TEB13018.1"/>
    <property type="molecule type" value="Genomic_DNA"/>
</dbReference>
<dbReference type="Proteomes" id="UP000297597">
    <property type="component" value="Unassembled WGS sequence"/>
</dbReference>
<dbReference type="InterPro" id="IPR006145">
    <property type="entry name" value="PsdUridine_synth_RsuA/RluA"/>
</dbReference>
<dbReference type="Gene3D" id="3.30.2350.10">
    <property type="entry name" value="Pseudouridine synthase"/>
    <property type="match status" value="1"/>
</dbReference>
<reference evidence="7 8" key="1">
    <citation type="journal article" date="2018" name="Environ. Microbiol.">
        <title>Novel energy conservation strategies and behaviour of Pelotomaculum schinkii driving syntrophic propionate catabolism.</title>
        <authorList>
            <person name="Hidalgo-Ahumada C.A.P."/>
            <person name="Nobu M.K."/>
            <person name="Narihiro T."/>
            <person name="Tamaki H."/>
            <person name="Liu W.T."/>
            <person name="Kamagata Y."/>
            <person name="Stams A.J.M."/>
            <person name="Imachi H."/>
            <person name="Sousa D.Z."/>
        </authorList>
    </citation>
    <scope>NUCLEOTIDE SEQUENCE [LARGE SCALE GENOMIC DNA]</scope>
    <source>
        <strain evidence="7 8">MGP</strain>
    </source>
</reference>
<dbReference type="AlphaFoldDB" id="A0A4Y7RVH3"/>
<dbReference type="EC" id="5.4.99.-" evidence="5"/>
<organism evidence="7 8">
    <name type="scientific">Pelotomaculum propionicicum</name>
    <dbReference type="NCBI Taxonomy" id="258475"/>
    <lineage>
        <taxon>Bacteria</taxon>
        <taxon>Bacillati</taxon>
        <taxon>Bacillota</taxon>
        <taxon>Clostridia</taxon>
        <taxon>Eubacteriales</taxon>
        <taxon>Desulfotomaculaceae</taxon>
        <taxon>Pelotomaculum</taxon>
    </lineage>
</organism>
<dbReference type="PANTHER" id="PTHR21600">
    <property type="entry name" value="MITOCHONDRIAL RNA PSEUDOURIDINE SYNTHASE"/>
    <property type="match status" value="1"/>
</dbReference>
<keyword evidence="5 7" id="KW-0413">Isomerase</keyword>
<protein>
    <recommendedName>
        <fullName evidence="5">Pseudouridine synthase</fullName>
        <ecNumber evidence="5">5.4.99.-</ecNumber>
    </recommendedName>
</protein>
<proteinExistence type="inferred from homology"/>
<dbReference type="InterPro" id="IPR050188">
    <property type="entry name" value="RluA_PseudoU_synthase"/>
</dbReference>
<keyword evidence="4" id="KW-0694">RNA-binding</keyword>
<dbReference type="NCBIfam" id="TIGR00005">
    <property type="entry name" value="rluA_subfam"/>
    <property type="match status" value="1"/>
</dbReference>
<dbReference type="PROSITE" id="PS50889">
    <property type="entry name" value="S4"/>
    <property type="match status" value="1"/>
</dbReference>
<accession>A0A4Y7RVH3</accession>
<evidence type="ECO:0000259" key="6">
    <source>
        <dbReference type="Pfam" id="PF00849"/>
    </source>
</evidence>